<dbReference type="EMBL" id="CAMXCT010002562">
    <property type="protein sequence ID" value="CAI3998965.1"/>
    <property type="molecule type" value="Genomic_DNA"/>
</dbReference>
<dbReference type="EMBL" id="CAMXCT020002562">
    <property type="protein sequence ID" value="CAL1152340.1"/>
    <property type="molecule type" value="Genomic_DNA"/>
</dbReference>
<reference evidence="4" key="2">
    <citation type="submission" date="2024-04" db="EMBL/GenBank/DDBJ databases">
        <authorList>
            <person name="Chen Y."/>
            <person name="Shah S."/>
            <person name="Dougan E. K."/>
            <person name="Thang M."/>
            <person name="Chan C."/>
        </authorList>
    </citation>
    <scope>NUCLEOTIDE SEQUENCE [LARGE SCALE GENOMIC DNA]</scope>
</reference>
<accession>A0A9P1CWY6</accession>
<feature type="non-terminal residue" evidence="3">
    <location>
        <position position="235"/>
    </location>
</feature>
<evidence type="ECO:0000313" key="5">
    <source>
        <dbReference type="Proteomes" id="UP001152797"/>
    </source>
</evidence>
<feature type="region of interest" description="Disordered" evidence="2">
    <location>
        <begin position="212"/>
        <end position="235"/>
    </location>
</feature>
<dbReference type="Proteomes" id="UP001152797">
    <property type="component" value="Unassembled WGS sequence"/>
</dbReference>
<gene>
    <name evidence="3" type="ORF">C1SCF055_LOCUS25221</name>
</gene>
<evidence type="ECO:0000313" key="4">
    <source>
        <dbReference type="EMBL" id="CAL1152340.1"/>
    </source>
</evidence>
<sequence>MPSTTVGELRERLLALGERAPRSWTGLQIKARIAALKEERQALQLDAMEEEMKVLKKAARKKSDLQMLLDKESVTFNQSDTISIMFNRMEKVIREKYEPQDTEMVGFGAHAELTYKELMETNYQYLLWCETTVGEGQANWRMQRLVKWFKIQKTKVSKQGYPKQPPVISTPRKTAMARAPHVSDSEPSDFSVISHQDEISRLQAELAKVRQEKAELQEENTEMSRTLDRTKTRKE</sequence>
<dbReference type="EMBL" id="CAMXCT030002562">
    <property type="protein sequence ID" value="CAL4786277.1"/>
    <property type="molecule type" value="Genomic_DNA"/>
</dbReference>
<dbReference type="AlphaFoldDB" id="A0A9P1CWY6"/>
<evidence type="ECO:0000313" key="3">
    <source>
        <dbReference type="EMBL" id="CAI3998965.1"/>
    </source>
</evidence>
<keyword evidence="5" id="KW-1185">Reference proteome</keyword>
<evidence type="ECO:0000256" key="1">
    <source>
        <dbReference type="SAM" id="Coils"/>
    </source>
</evidence>
<protein>
    <submittedName>
        <fullName evidence="3">Uncharacterized protein</fullName>
    </submittedName>
</protein>
<organism evidence="3">
    <name type="scientific">Cladocopium goreaui</name>
    <dbReference type="NCBI Taxonomy" id="2562237"/>
    <lineage>
        <taxon>Eukaryota</taxon>
        <taxon>Sar</taxon>
        <taxon>Alveolata</taxon>
        <taxon>Dinophyceae</taxon>
        <taxon>Suessiales</taxon>
        <taxon>Symbiodiniaceae</taxon>
        <taxon>Cladocopium</taxon>
    </lineage>
</organism>
<comment type="caution">
    <text evidence="3">The sequence shown here is derived from an EMBL/GenBank/DDBJ whole genome shotgun (WGS) entry which is preliminary data.</text>
</comment>
<keyword evidence="1" id="KW-0175">Coiled coil</keyword>
<feature type="coiled-coil region" evidence="1">
    <location>
        <begin position="33"/>
        <end position="65"/>
    </location>
</feature>
<name>A0A9P1CWY6_9DINO</name>
<proteinExistence type="predicted"/>
<feature type="compositionally biased region" description="Basic and acidic residues" evidence="2">
    <location>
        <begin position="225"/>
        <end position="235"/>
    </location>
</feature>
<reference evidence="3" key="1">
    <citation type="submission" date="2022-10" db="EMBL/GenBank/DDBJ databases">
        <authorList>
            <person name="Chen Y."/>
            <person name="Dougan E. K."/>
            <person name="Chan C."/>
            <person name="Rhodes N."/>
            <person name="Thang M."/>
        </authorList>
    </citation>
    <scope>NUCLEOTIDE SEQUENCE</scope>
</reference>
<evidence type="ECO:0000256" key="2">
    <source>
        <dbReference type="SAM" id="MobiDB-lite"/>
    </source>
</evidence>